<name>C5R802_WEIPA</name>
<dbReference type="AlphaFoldDB" id="C5R802"/>
<reference evidence="1 2" key="1">
    <citation type="submission" date="2009-04" db="EMBL/GenBank/DDBJ databases">
        <authorList>
            <person name="Qin X."/>
            <person name="Bachman B."/>
            <person name="Battles P."/>
            <person name="Bell A."/>
            <person name="Bess C."/>
            <person name="Bickham C."/>
            <person name="Chaboub L."/>
            <person name="Chen D."/>
            <person name="Coyle M."/>
            <person name="Deiros D.R."/>
            <person name="Dinh H."/>
            <person name="Forbes L."/>
            <person name="Fowler G."/>
            <person name="Francisco L."/>
            <person name="Fu Q."/>
            <person name="Gubbala S."/>
            <person name="Hale W."/>
            <person name="Han Y."/>
            <person name="Hemphill L."/>
            <person name="Highlander S.K."/>
            <person name="Hirani K."/>
            <person name="Hogues M."/>
            <person name="Jackson L."/>
            <person name="Jakkamsetti A."/>
            <person name="Javaid M."/>
            <person name="Jiang H."/>
            <person name="Korchina V."/>
            <person name="Kovar C."/>
            <person name="Lara F."/>
            <person name="Lee S."/>
            <person name="Mata R."/>
            <person name="Mathew T."/>
            <person name="Moen C."/>
            <person name="Morales K."/>
            <person name="Munidasa M."/>
            <person name="Nazareth L."/>
            <person name="Ngo R."/>
            <person name="Nguyen L."/>
            <person name="Okwuonu G."/>
            <person name="Ongeri F."/>
            <person name="Patil S."/>
            <person name="Petrosino J."/>
            <person name="Pham C."/>
            <person name="Pham P."/>
            <person name="Pu L.-L."/>
            <person name="Puazo M."/>
            <person name="Raj R."/>
            <person name="Reid J."/>
            <person name="Rouhana J."/>
            <person name="Saada N."/>
            <person name="Shang Y."/>
            <person name="Simmons D."/>
            <person name="Thornton R."/>
            <person name="Warren J."/>
            <person name="Weissenberger G."/>
            <person name="Zhang J."/>
            <person name="Zhang L."/>
            <person name="Zhou C."/>
            <person name="Zhu D."/>
            <person name="Muzny D."/>
            <person name="Worley K."/>
            <person name="Gibbs R."/>
        </authorList>
    </citation>
    <scope>NUCLEOTIDE SEQUENCE [LARGE SCALE GENOMIC DNA]</scope>
    <source>
        <strain evidence="1 2">ATCC 33313</strain>
    </source>
</reference>
<dbReference type="Proteomes" id="UP000004528">
    <property type="component" value="Unassembled WGS sequence"/>
</dbReference>
<protein>
    <submittedName>
        <fullName evidence="1">Uncharacterized protein</fullName>
    </submittedName>
</protein>
<dbReference type="EMBL" id="ACKU01000004">
    <property type="protein sequence ID" value="EER75586.1"/>
    <property type="molecule type" value="Genomic_DNA"/>
</dbReference>
<dbReference type="HOGENOM" id="CLU_2157361_0_0_9"/>
<keyword evidence="2" id="KW-1185">Reference proteome</keyword>
<evidence type="ECO:0000313" key="1">
    <source>
        <dbReference type="EMBL" id="EER75586.1"/>
    </source>
</evidence>
<dbReference type="STRING" id="585506.HMPREF0877_0097"/>
<evidence type="ECO:0000313" key="2">
    <source>
        <dbReference type="Proteomes" id="UP000004528"/>
    </source>
</evidence>
<proteinExistence type="predicted"/>
<sequence>MAGIKHADITEHGTVSKYFDERLSNLRSRPQPKFGVSEVTITPINETIVTSFQQEVQQVIDGLRCERCGKVFDFFERMSGNGGLCEACDKEMDREFGVVRINTDSIVSSVG</sequence>
<organism evidence="1 2">
    <name type="scientific">Weissella paramesenteroides ATCC 33313</name>
    <dbReference type="NCBI Taxonomy" id="585506"/>
    <lineage>
        <taxon>Bacteria</taxon>
        <taxon>Bacillati</taxon>
        <taxon>Bacillota</taxon>
        <taxon>Bacilli</taxon>
        <taxon>Lactobacillales</taxon>
        <taxon>Lactobacillaceae</taxon>
        <taxon>Weissella</taxon>
    </lineage>
</organism>
<dbReference type="OrthoDB" id="2052561at2"/>
<gene>
    <name evidence="1" type="ORF">HMPREF0877_0097</name>
</gene>
<comment type="caution">
    <text evidence="1">The sequence shown here is derived from an EMBL/GenBank/DDBJ whole genome shotgun (WGS) entry which is preliminary data.</text>
</comment>
<accession>C5R802</accession>
<dbReference type="RefSeq" id="WP_002829013.1">
    <property type="nucleotide sequence ID" value="NZ_GG697136.1"/>
</dbReference>